<accession>Q1IJJ5</accession>
<organism evidence="1 2">
    <name type="scientific">Koribacter versatilis (strain Ellin345)</name>
    <dbReference type="NCBI Taxonomy" id="204669"/>
    <lineage>
        <taxon>Bacteria</taxon>
        <taxon>Pseudomonadati</taxon>
        <taxon>Acidobacteriota</taxon>
        <taxon>Terriglobia</taxon>
        <taxon>Terriglobales</taxon>
        <taxon>Candidatus Korobacteraceae</taxon>
        <taxon>Candidatus Korobacter</taxon>
    </lineage>
</organism>
<dbReference type="EnsemblBacteria" id="ABF42955">
    <property type="protein sequence ID" value="ABF42955"/>
    <property type="gene ID" value="Acid345_3955"/>
</dbReference>
<reference evidence="1 2" key="1">
    <citation type="journal article" date="2009" name="Appl. Environ. Microbiol.">
        <title>Three genomes from the phylum Acidobacteria provide insight into the lifestyles of these microorganisms in soils.</title>
        <authorList>
            <person name="Ward N.L."/>
            <person name="Challacombe J.F."/>
            <person name="Janssen P.H."/>
            <person name="Henrissat B."/>
            <person name="Coutinho P.M."/>
            <person name="Wu M."/>
            <person name="Xie G."/>
            <person name="Haft D.H."/>
            <person name="Sait M."/>
            <person name="Badger J."/>
            <person name="Barabote R.D."/>
            <person name="Bradley B."/>
            <person name="Brettin T.S."/>
            <person name="Brinkac L.M."/>
            <person name="Bruce D."/>
            <person name="Creasy T."/>
            <person name="Daugherty S.C."/>
            <person name="Davidsen T.M."/>
            <person name="DeBoy R.T."/>
            <person name="Detter J.C."/>
            <person name="Dodson R.J."/>
            <person name="Durkin A.S."/>
            <person name="Ganapathy A."/>
            <person name="Gwinn-Giglio M."/>
            <person name="Han C.S."/>
            <person name="Khouri H."/>
            <person name="Kiss H."/>
            <person name="Kothari S.P."/>
            <person name="Madupu R."/>
            <person name="Nelson K.E."/>
            <person name="Nelson W.C."/>
            <person name="Paulsen I."/>
            <person name="Penn K."/>
            <person name="Ren Q."/>
            <person name="Rosovitz M.J."/>
            <person name="Selengut J.D."/>
            <person name="Shrivastava S."/>
            <person name="Sullivan S.A."/>
            <person name="Tapia R."/>
            <person name="Thompson L.S."/>
            <person name="Watkins K.L."/>
            <person name="Yang Q."/>
            <person name="Yu C."/>
            <person name="Zafar N."/>
            <person name="Zhou L."/>
            <person name="Kuske C.R."/>
        </authorList>
    </citation>
    <scope>NUCLEOTIDE SEQUENCE [LARGE SCALE GENOMIC DNA]</scope>
    <source>
        <strain evidence="1 2">Ellin345</strain>
    </source>
</reference>
<gene>
    <name evidence="1" type="ordered locus">Acid345_3955</name>
</gene>
<protein>
    <submittedName>
        <fullName evidence="1">Uncharacterized protein</fullName>
    </submittedName>
</protein>
<dbReference type="EMBL" id="CP000360">
    <property type="protein sequence ID" value="ABF42955.1"/>
    <property type="molecule type" value="Genomic_DNA"/>
</dbReference>
<evidence type="ECO:0000313" key="2">
    <source>
        <dbReference type="Proteomes" id="UP000002432"/>
    </source>
</evidence>
<dbReference type="AlphaFoldDB" id="Q1IJJ5"/>
<keyword evidence="2" id="KW-1185">Reference proteome</keyword>
<proteinExistence type="predicted"/>
<name>Q1IJJ5_KORVE</name>
<dbReference type="KEGG" id="aba:Acid345_3955"/>
<evidence type="ECO:0000313" key="1">
    <source>
        <dbReference type="EMBL" id="ABF42955.1"/>
    </source>
</evidence>
<dbReference type="HOGENOM" id="CLU_899496_0_0_0"/>
<dbReference type="Proteomes" id="UP000002432">
    <property type="component" value="Chromosome"/>
</dbReference>
<dbReference type="RefSeq" id="WP_011524754.1">
    <property type="nucleotide sequence ID" value="NC_008009.1"/>
</dbReference>
<sequence>MTASASDGLVHLDASTFQKPLGQLAEVLAQKLHREAPKLLPAPTFVAVDLFVLMRKAMRTYDLLFYLNADERRNSDCYWRSAYSVLALSLIRTMIDCLYNITTILQAPAANGALFRKSGFQKSLRALDDEEQRYGGQPKWDEYIARGRSMIDLGLRESGFTLAEINSQKWAWHTLGQYLSYKPGGRTTAHQDFLRTFAYGNWREYSAMSHSTFEGLMPTAMYYVADTAPHDNREMIEQRFELVLFMHIGRAAGLLLCIITELQAHFKFDDDGARINERIHEMWDALMPVFEIKELYDGHYRQRMKARGI</sequence>